<proteinExistence type="inferred from homology"/>
<comment type="similarity">
    <text evidence="1">Belongs to the P-Pant transferase superfamily. Gsp/Sfp/HetI/AcpT family.</text>
</comment>
<accession>A0A7Z2VEX4</accession>
<keyword evidence="2 5" id="KW-0808">Transferase</keyword>
<evidence type="ECO:0000256" key="1">
    <source>
        <dbReference type="ARBA" id="ARBA00010990"/>
    </source>
</evidence>
<dbReference type="GO" id="GO:0019878">
    <property type="term" value="P:lysine biosynthetic process via aminoadipic acid"/>
    <property type="evidence" value="ECO:0007669"/>
    <property type="project" value="TreeGrafter"/>
</dbReference>
<evidence type="ECO:0000256" key="2">
    <source>
        <dbReference type="ARBA" id="ARBA00022679"/>
    </source>
</evidence>
<dbReference type="GO" id="GO:0000287">
    <property type="term" value="F:magnesium ion binding"/>
    <property type="evidence" value="ECO:0007669"/>
    <property type="project" value="InterPro"/>
</dbReference>
<name>A0A7Z2VEX4_9BACL</name>
<dbReference type="RefSeq" id="WP_169278248.1">
    <property type="nucleotide sequence ID" value="NZ_CP051680.1"/>
</dbReference>
<gene>
    <name evidence="5" type="ORF">HH215_01265</name>
</gene>
<dbReference type="Pfam" id="PF22624">
    <property type="entry name" value="AASDHPPT_N"/>
    <property type="match status" value="1"/>
</dbReference>
<dbReference type="PANTHER" id="PTHR12215">
    <property type="entry name" value="PHOSPHOPANTETHEINE TRANSFERASE"/>
    <property type="match status" value="1"/>
</dbReference>
<dbReference type="EMBL" id="CP051680">
    <property type="protein sequence ID" value="QJD81943.1"/>
    <property type="molecule type" value="Genomic_DNA"/>
</dbReference>
<dbReference type="PANTHER" id="PTHR12215:SF10">
    <property type="entry name" value="L-AMINOADIPATE-SEMIALDEHYDE DEHYDROGENASE-PHOSPHOPANTETHEINYL TRANSFERASE"/>
    <property type="match status" value="1"/>
</dbReference>
<protein>
    <submittedName>
        <fullName evidence="5">4'-phosphopantetheinyl transferase superfamily protein</fullName>
    </submittedName>
</protein>
<dbReference type="Pfam" id="PF01648">
    <property type="entry name" value="ACPS"/>
    <property type="match status" value="1"/>
</dbReference>
<dbReference type="KEGG" id="cheb:HH215_01265"/>
<dbReference type="Gene3D" id="3.90.470.20">
    <property type="entry name" value="4'-phosphopantetheinyl transferase domain"/>
    <property type="match status" value="2"/>
</dbReference>
<dbReference type="InterPro" id="IPR050559">
    <property type="entry name" value="P-Pant_transferase_sf"/>
</dbReference>
<evidence type="ECO:0000259" key="3">
    <source>
        <dbReference type="Pfam" id="PF01648"/>
    </source>
</evidence>
<dbReference type="InterPro" id="IPR008278">
    <property type="entry name" value="4-PPantetheinyl_Trfase_dom"/>
</dbReference>
<organism evidence="5 6">
    <name type="scientific">Cohnella herbarum</name>
    <dbReference type="NCBI Taxonomy" id="2728023"/>
    <lineage>
        <taxon>Bacteria</taxon>
        <taxon>Bacillati</taxon>
        <taxon>Bacillota</taxon>
        <taxon>Bacilli</taxon>
        <taxon>Bacillales</taxon>
        <taxon>Paenibacillaceae</taxon>
        <taxon>Cohnella</taxon>
    </lineage>
</organism>
<evidence type="ECO:0000313" key="5">
    <source>
        <dbReference type="EMBL" id="QJD81943.1"/>
    </source>
</evidence>
<dbReference type="AlphaFoldDB" id="A0A7Z2VEX4"/>
<dbReference type="SUPFAM" id="SSF56214">
    <property type="entry name" value="4'-phosphopantetheinyl transferase"/>
    <property type="match status" value="2"/>
</dbReference>
<feature type="domain" description="4'-phosphopantetheinyl transferase" evidence="3">
    <location>
        <begin position="120"/>
        <end position="194"/>
    </location>
</feature>
<keyword evidence="6" id="KW-1185">Reference proteome</keyword>
<feature type="domain" description="4'-phosphopantetheinyl transferase N-terminal" evidence="4">
    <location>
        <begin position="27"/>
        <end position="113"/>
    </location>
</feature>
<sequence>MKANRNEVGVYWIAIPPKAQTSLADRAVDWLDDEELHTYRSYRVDFKKMEFMTGRILMKTLLAERCSLPSPRRIRLRKNQYGKPLLDHARMKGEYPDNPGFNLSHTTLLVACAIVDSGEVGIDAEDIGRDNSCLMNRVFTEREIGYVESRGSAQEKREAFYEVWTRKEAYVKATGLGLSIPLRSFEVPFLECSGTQDGWKYFSDRLSEQYVISVAVRESAGVVWRRHLYEVDFNQLYESALTSAPFRLRQV</sequence>
<dbReference type="GO" id="GO:0005829">
    <property type="term" value="C:cytosol"/>
    <property type="evidence" value="ECO:0007669"/>
    <property type="project" value="TreeGrafter"/>
</dbReference>
<dbReference type="Proteomes" id="UP000502248">
    <property type="component" value="Chromosome"/>
</dbReference>
<dbReference type="InterPro" id="IPR055066">
    <property type="entry name" value="AASDHPPT_N"/>
</dbReference>
<evidence type="ECO:0000259" key="4">
    <source>
        <dbReference type="Pfam" id="PF22624"/>
    </source>
</evidence>
<evidence type="ECO:0000313" key="6">
    <source>
        <dbReference type="Proteomes" id="UP000502248"/>
    </source>
</evidence>
<dbReference type="InterPro" id="IPR037143">
    <property type="entry name" value="4-PPantetheinyl_Trfase_dom_sf"/>
</dbReference>
<reference evidence="5 6" key="1">
    <citation type="submission" date="2020-04" db="EMBL/GenBank/DDBJ databases">
        <title>Genome sequencing of novel species.</title>
        <authorList>
            <person name="Heo J."/>
            <person name="Kim S.-J."/>
            <person name="Kim J.-S."/>
            <person name="Hong S.-B."/>
            <person name="Kwon S.-W."/>
        </authorList>
    </citation>
    <scope>NUCLEOTIDE SEQUENCE [LARGE SCALE GENOMIC DNA]</scope>
    <source>
        <strain evidence="5 6">MFER-1</strain>
    </source>
</reference>
<dbReference type="GO" id="GO:0008897">
    <property type="term" value="F:holo-[acyl-carrier-protein] synthase activity"/>
    <property type="evidence" value="ECO:0007669"/>
    <property type="project" value="InterPro"/>
</dbReference>